<reference evidence="1 2" key="1">
    <citation type="submission" date="2017-10" db="EMBL/GenBank/DDBJ databases">
        <title>Comparative genomics in systemic dimorphic fungi from Ajellomycetaceae.</title>
        <authorList>
            <person name="Munoz J.F."/>
            <person name="Mcewen J.G."/>
            <person name="Clay O.K."/>
            <person name="Cuomo C.A."/>
        </authorList>
    </citation>
    <scope>NUCLEOTIDE SEQUENCE [LARGE SCALE GENOMIC DNA]</scope>
    <source>
        <strain evidence="1 2">UAMH5409</strain>
    </source>
</reference>
<comment type="caution">
    <text evidence="1">The sequence shown here is derived from an EMBL/GenBank/DDBJ whole genome shotgun (WGS) entry which is preliminary data.</text>
</comment>
<organism evidence="1 2">
    <name type="scientific">Helicocarpus griseus UAMH5409</name>
    <dbReference type="NCBI Taxonomy" id="1447875"/>
    <lineage>
        <taxon>Eukaryota</taxon>
        <taxon>Fungi</taxon>
        <taxon>Dikarya</taxon>
        <taxon>Ascomycota</taxon>
        <taxon>Pezizomycotina</taxon>
        <taxon>Eurotiomycetes</taxon>
        <taxon>Eurotiomycetidae</taxon>
        <taxon>Onygenales</taxon>
        <taxon>Ajellomycetaceae</taxon>
        <taxon>Helicocarpus</taxon>
    </lineage>
</organism>
<gene>
    <name evidence="1" type="ORF">AJ79_01642</name>
</gene>
<evidence type="ECO:0000313" key="1">
    <source>
        <dbReference type="EMBL" id="PGH16537.1"/>
    </source>
</evidence>
<dbReference type="EMBL" id="PDNB01000016">
    <property type="protein sequence ID" value="PGH16537.1"/>
    <property type="molecule type" value="Genomic_DNA"/>
</dbReference>
<dbReference type="Proteomes" id="UP000223968">
    <property type="component" value="Unassembled WGS sequence"/>
</dbReference>
<protein>
    <submittedName>
        <fullName evidence="1">Uncharacterized protein</fullName>
    </submittedName>
</protein>
<dbReference type="AlphaFoldDB" id="A0A2B7Y7F1"/>
<proteinExistence type="predicted"/>
<sequence>MENYDTYSQSLLKDTLRVFGDAATDDALIHEWFSTECGNAFLCNAIHFKLEGADQELETILADKRNREPNKPDPCCGLCKVGGQPITPPKINHKFIRQRGHDYTA</sequence>
<keyword evidence="2" id="KW-1185">Reference proteome</keyword>
<evidence type="ECO:0000313" key="2">
    <source>
        <dbReference type="Proteomes" id="UP000223968"/>
    </source>
</evidence>
<accession>A0A2B7Y7F1</accession>
<name>A0A2B7Y7F1_9EURO</name>